<gene>
    <name evidence="3" type="ORF">QN277_021870</name>
</gene>
<feature type="signal peptide" evidence="1">
    <location>
        <begin position="1"/>
        <end position="21"/>
    </location>
</feature>
<keyword evidence="1" id="KW-0732">Signal</keyword>
<comment type="caution">
    <text evidence="3">The sequence shown here is derived from an EMBL/GenBank/DDBJ whole genome shotgun (WGS) entry which is preliminary data.</text>
</comment>
<sequence length="192" mass="20776">MASFLLASVLAFLLLSAPAHCKDEKDSVLKGLNSYRQSQNLPVLAKVDRASCLANEIADELEDVPCENVRQYYPTASGIQKFPNFEKHVDKCGININSTSDGVILPACVAKLEPTVLLSNFTHNNPYASYLNNSLYTGVGLGSEDDWMVLVLTTNTPTGSFSSASASLLSSSPAFLFAFIPTLLPLLMMHAR</sequence>
<evidence type="ECO:0000313" key="4">
    <source>
        <dbReference type="Proteomes" id="UP001293593"/>
    </source>
</evidence>
<evidence type="ECO:0000256" key="1">
    <source>
        <dbReference type="SAM" id="SignalP"/>
    </source>
</evidence>
<protein>
    <recommendedName>
        <fullName evidence="2">Uncharacterized GPI-anchored protein At5g19230-like domain-containing protein</fullName>
    </recommendedName>
</protein>
<dbReference type="InterPro" id="IPR045285">
    <property type="entry name" value="At5g19230-like"/>
</dbReference>
<dbReference type="EMBL" id="JAWXYG010000005">
    <property type="protein sequence ID" value="KAK4273480.1"/>
    <property type="molecule type" value="Genomic_DNA"/>
</dbReference>
<proteinExistence type="predicted"/>
<feature type="domain" description="Uncharacterized GPI-anchored protein At5g19230-like" evidence="2">
    <location>
        <begin position="26"/>
        <end position="152"/>
    </location>
</feature>
<dbReference type="PANTHER" id="PTHR33976">
    <property type="entry name" value="OS07G0645000 PROTEIN"/>
    <property type="match status" value="1"/>
</dbReference>
<accession>A0AAE1JMQ3</accession>
<dbReference type="Pfam" id="PF25884">
    <property type="entry name" value="At5g19230"/>
    <property type="match status" value="1"/>
</dbReference>
<feature type="chain" id="PRO_5041991226" description="Uncharacterized GPI-anchored protein At5g19230-like domain-containing protein" evidence="1">
    <location>
        <begin position="22"/>
        <end position="192"/>
    </location>
</feature>
<dbReference type="AlphaFoldDB" id="A0AAE1JMQ3"/>
<dbReference type="Proteomes" id="UP001293593">
    <property type="component" value="Unassembled WGS sequence"/>
</dbReference>
<reference evidence="3" key="1">
    <citation type="submission" date="2023-10" db="EMBL/GenBank/DDBJ databases">
        <title>Chromosome-level genome of the transformable northern wattle, Acacia crassicarpa.</title>
        <authorList>
            <person name="Massaro I."/>
            <person name="Sinha N.R."/>
            <person name="Poethig S."/>
            <person name="Leichty A.R."/>
        </authorList>
    </citation>
    <scope>NUCLEOTIDE SEQUENCE</scope>
    <source>
        <strain evidence="3">Acra3RX</strain>
        <tissue evidence="3">Leaf</tissue>
    </source>
</reference>
<evidence type="ECO:0000259" key="2">
    <source>
        <dbReference type="Pfam" id="PF25884"/>
    </source>
</evidence>
<evidence type="ECO:0000313" key="3">
    <source>
        <dbReference type="EMBL" id="KAK4273480.1"/>
    </source>
</evidence>
<dbReference type="InterPro" id="IPR059083">
    <property type="entry name" value="At5g19230_dom"/>
</dbReference>
<organism evidence="3 4">
    <name type="scientific">Acacia crassicarpa</name>
    <name type="common">northern wattle</name>
    <dbReference type="NCBI Taxonomy" id="499986"/>
    <lineage>
        <taxon>Eukaryota</taxon>
        <taxon>Viridiplantae</taxon>
        <taxon>Streptophyta</taxon>
        <taxon>Embryophyta</taxon>
        <taxon>Tracheophyta</taxon>
        <taxon>Spermatophyta</taxon>
        <taxon>Magnoliopsida</taxon>
        <taxon>eudicotyledons</taxon>
        <taxon>Gunneridae</taxon>
        <taxon>Pentapetalae</taxon>
        <taxon>rosids</taxon>
        <taxon>fabids</taxon>
        <taxon>Fabales</taxon>
        <taxon>Fabaceae</taxon>
        <taxon>Caesalpinioideae</taxon>
        <taxon>mimosoid clade</taxon>
        <taxon>Acacieae</taxon>
        <taxon>Acacia</taxon>
    </lineage>
</organism>
<keyword evidence="4" id="KW-1185">Reference proteome</keyword>
<dbReference type="PANTHER" id="PTHR33976:SF2">
    <property type="entry name" value="GLYCOPROTEIN MEMBRANE GPI-ANCHORED"/>
    <property type="match status" value="1"/>
</dbReference>
<name>A0AAE1JMQ3_9FABA</name>